<proteinExistence type="predicted"/>
<dbReference type="EMBL" id="SRLC01000001">
    <property type="protein sequence ID" value="TGE24341.1"/>
    <property type="molecule type" value="Genomic_DNA"/>
</dbReference>
<dbReference type="RefSeq" id="WP_135461828.1">
    <property type="nucleotide sequence ID" value="NZ_SRLC01000001.1"/>
</dbReference>
<sequence length="505" mass="54175">MLHSLLFAPFADPACQAQYDAVLEALQAEAHPGTTVLLGNFLLAEEPIDAVVVRRHGITALLFVPGSGQLSLPSLDGPWLLDGKPLAEEALANPFARFRRQQPVLADWLGTDLSARPIPAPALTAVVLFAAPVTFDATMEPRLRQQPGADGFQLLRHPAHLPRRLQQLTRAEIELSEEALQGWVRELATDMPTRVFEEDVVEEVSELVAPMGFWEHKARQLWHWLGAEDIPADRPYGYPAEDAEAAGRAEQRRLAQIRQQVREEVQAQQHAAAAREAARDQLIQDLQTQLRAASAMAPETQALQQRLAVEMQEKAALQEAVRAAQSEAAVRNQLLDSRIEQLGTLMQQLQARPASPAVQHPAPAPGPVAPVPPAAPAAARPPRRAAAARPAAGWQLQWHRVAVVAALAGGLGWGVWGVLHLASKLTSGPPTSRSTSAKPRPAPATPAAAAAPDADQYQPDSVGTDAEPEPSAAVLDSAEVPAGPVDSAEVMPEVDEPELDDTAPN</sequence>
<comment type="caution">
    <text evidence="2">The sequence shown here is derived from an EMBL/GenBank/DDBJ whole genome shotgun (WGS) entry which is preliminary data.</text>
</comment>
<feature type="compositionally biased region" description="Low complexity" evidence="1">
    <location>
        <begin position="445"/>
        <end position="454"/>
    </location>
</feature>
<gene>
    <name evidence="2" type="ORF">E5K00_03755</name>
</gene>
<name>A0A4Z0Q5J3_9BACT</name>
<evidence type="ECO:0000313" key="3">
    <source>
        <dbReference type="Proteomes" id="UP000297549"/>
    </source>
</evidence>
<feature type="compositionally biased region" description="Low complexity" evidence="1">
    <location>
        <begin position="376"/>
        <end position="386"/>
    </location>
</feature>
<feature type="region of interest" description="Disordered" evidence="1">
    <location>
        <begin position="350"/>
        <end position="386"/>
    </location>
</feature>
<feature type="compositionally biased region" description="Pro residues" evidence="1">
    <location>
        <begin position="362"/>
        <end position="375"/>
    </location>
</feature>
<dbReference type="OrthoDB" id="859044at2"/>
<protein>
    <recommendedName>
        <fullName evidence="4">NERD domain-containing protein</fullName>
    </recommendedName>
</protein>
<evidence type="ECO:0008006" key="4">
    <source>
        <dbReference type="Google" id="ProtNLM"/>
    </source>
</evidence>
<organism evidence="2 3">
    <name type="scientific">Hymenobacter aquaticus</name>
    <dbReference type="NCBI Taxonomy" id="1867101"/>
    <lineage>
        <taxon>Bacteria</taxon>
        <taxon>Pseudomonadati</taxon>
        <taxon>Bacteroidota</taxon>
        <taxon>Cytophagia</taxon>
        <taxon>Cytophagales</taxon>
        <taxon>Hymenobacteraceae</taxon>
        <taxon>Hymenobacter</taxon>
    </lineage>
</organism>
<feature type="region of interest" description="Disordered" evidence="1">
    <location>
        <begin position="426"/>
        <end position="505"/>
    </location>
</feature>
<keyword evidence="3" id="KW-1185">Reference proteome</keyword>
<feature type="compositionally biased region" description="Polar residues" evidence="1">
    <location>
        <begin position="426"/>
        <end position="436"/>
    </location>
</feature>
<evidence type="ECO:0000313" key="2">
    <source>
        <dbReference type="EMBL" id="TGE24341.1"/>
    </source>
</evidence>
<reference evidence="2 3" key="1">
    <citation type="submission" date="2019-04" db="EMBL/GenBank/DDBJ databases">
        <authorList>
            <person name="Feng G."/>
            <person name="Zhang J."/>
            <person name="Zhu H."/>
        </authorList>
    </citation>
    <scope>NUCLEOTIDE SEQUENCE [LARGE SCALE GENOMIC DNA]</scope>
    <source>
        <strain evidence="2 3">JCM 31653</strain>
    </source>
</reference>
<feature type="compositionally biased region" description="Acidic residues" evidence="1">
    <location>
        <begin position="492"/>
        <end position="505"/>
    </location>
</feature>
<dbReference type="Proteomes" id="UP000297549">
    <property type="component" value="Unassembled WGS sequence"/>
</dbReference>
<accession>A0A4Z0Q5J3</accession>
<dbReference type="AlphaFoldDB" id="A0A4Z0Q5J3"/>
<evidence type="ECO:0000256" key="1">
    <source>
        <dbReference type="SAM" id="MobiDB-lite"/>
    </source>
</evidence>